<evidence type="ECO:0000256" key="2">
    <source>
        <dbReference type="ARBA" id="ARBA00022827"/>
    </source>
</evidence>
<evidence type="ECO:0000256" key="1">
    <source>
        <dbReference type="ARBA" id="ARBA00022630"/>
    </source>
</evidence>
<dbReference type="InterPro" id="IPR036188">
    <property type="entry name" value="FAD/NAD-bd_sf"/>
</dbReference>
<reference evidence="4 5" key="1">
    <citation type="submission" date="2017-07" db="EMBL/GenBank/DDBJ databases">
        <title>Leptospira spp. isolated from tropical soils.</title>
        <authorList>
            <person name="Thibeaux R."/>
            <person name="Iraola G."/>
            <person name="Ferres I."/>
            <person name="Bierque E."/>
            <person name="Girault D."/>
            <person name="Soupe-Gilbert M.-E."/>
            <person name="Picardeau M."/>
            <person name="Goarant C."/>
        </authorList>
    </citation>
    <scope>NUCLEOTIDE SEQUENCE [LARGE SCALE GENOMIC DNA]</scope>
    <source>
        <strain evidence="4 5">FH2-B-A1</strain>
    </source>
</reference>
<proteinExistence type="predicted"/>
<sequence>MTTSDLRNPSVVVIGAGMTGILLAIELEKAGITDVTILEKKNDLGGTWRENTYPGVACDIPAHMYTYSFEPNPEWSHRFAHGDEIQTYFKRVSDKYKVTPKIHFNEAVSEASYRNGKWTTKTNQGKTYVSDFLISATGILHHPARPNIPGLDSFQGKCFHTAEWNHSVDLKGKRIGIIGTGSTAAQVIPEMIKVGQKVSVFQRTPQWIVRVPDTDYTEKDKERWRKDRNILKRFHKWYTFAVEQTFSKAVIGKKIPHLLMSFLCKRNLKNSIKDPVLRAKLTPNYRVGCKRVIVNSTFYDAIQKPNADLVTDGIEKITEKGVVTKDGKLHELDVLILATGFHPFNFMRPMNLTGKDGISIETVWKKKVQAYRSLFIPHFPNFVLMLGPNTPIGNFSVIAMSEVQTKYVMKIIQDWRKKKFDEIETTEDALKQFAAYLKKGMGNTVWLGGCQSWYLDPDGDPAMWPYTWSRWEKEMKTPDYKDFVTKSFSL</sequence>
<keyword evidence="5" id="KW-1185">Reference proteome</keyword>
<organism evidence="4 5">
    <name type="scientific">Leptospira harrisiae</name>
    <dbReference type="NCBI Taxonomy" id="2023189"/>
    <lineage>
        <taxon>Bacteria</taxon>
        <taxon>Pseudomonadati</taxon>
        <taxon>Spirochaetota</taxon>
        <taxon>Spirochaetia</taxon>
        <taxon>Leptospirales</taxon>
        <taxon>Leptospiraceae</taxon>
        <taxon>Leptospira</taxon>
    </lineage>
</organism>
<dbReference type="InterPro" id="IPR000960">
    <property type="entry name" value="Flavin_mOase"/>
</dbReference>
<keyword evidence="2" id="KW-0274">FAD</keyword>
<accession>A0A2N0ANY7</accession>
<dbReference type="PANTHER" id="PTHR42877:SF4">
    <property type="entry name" value="FAD_NAD(P)-BINDING DOMAIN-CONTAINING PROTEIN-RELATED"/>
    <property type="match status" value="1"/>
</dbReference>
<protein>
    <submittedName>
        <fullName evidence="4">Monooxygenase</fullName>
    </submittedName>
</protein>
<dbReference type="InterPro" id="IPR020946">
    <property type="entry name" value="Flavin_mOase-like"/>
</dbReference>
<dbReference type="SUPFAM" id="SSF51905">
    <property type="entry name" value="FAD/NAD(P)-binding domain"/>
    <property type="match status" value="2"/>
</dbReference>
<comment type="caution">
    <text evidence="4">The sequence shown here is derived from an EMBL/GenBank/DDBJ whole genome shotgun (WGS) entry which is preliminary data.</text>
</comment>
<dbReference type="GO" id="GO:0050660">
    <property type="term" value="F:flavin adenine dinucleotide binding"/>
    <property type="evidence" value="ECO:0007669"/>
    <property type="project" value="InterPro"/>
</dbReference>
<gene>
    <name evidence="4" type="ORF">CH364_07370</name>
</gene>
<evidence type="ECO:0000313" key="5">
    <source>
        <dbReference type="Proteomes" id="UP000232145"/>
    </source>
</evidence>
<dbReference type="PIRSF" id="PIRSF000332">
    <property type="entry name" value="FMO"/>
    <property type="match status" value="1"/>
</dbReference>
<keyword evidence="3" id="KW-0560">Oxidoreductase</keyword>
<dbReference type="PRINTS" id="PR00469">
    <property type="entry name" value="PNDRDTASEII"/>
</dbReference>
<dbReference type="PANTHER" id="PTHR42877">
    <property type="entry name" value="L-ORNITHINE N(5)-MONOOXYGENASE-RELATED"/>
    <property type="match status" value="1"/>
</dbReference>
<dbReference type="InterPro" id="IPR051209">
    <property type="entry name" value="FAD-bind_Monooxygenase_sf"/>
</dbReference>
<dbReference type="GO" id="GO:0004499">
    <property type="term" value="F:N,N-dimethylaniline monooxygenase activity"/>
    <property type="evidence" value="ECO:0007669"/>
    <property type="project" value="InterPro"/>
</dbReference>
<dbReference type="OrthoDB" id="9778740at2"/>
<dbReference type="GO" id="GO:0050661">
    <property type="term" value="F:NADP binding"/>
    <property type="evidence" value="ECO:0007669"/>
    <property type="project" value="InterPro"/>
</dbReference>
<dbReference type="RefSeq" id="WP_100742894.1">
    <property type="nucleotide sequence ID" value="NZ_NPDW01000001.1"/>
</dbReference>
<dbReference type="Pfam" id="PF00743">
    <property type="entry name" value="FMO-like"/>
    <property type="match status" value="1"/>
</dbReference>
<dbReference type="AlphaFoldDB" id="A0A2N0ANY7"/>
<keyword evidence="1" id="KW-0285">Flavoprotein</keyword>
<dbReference type="EMBL" id="NPDX01000001">
    <property type="protein sequence ID" value="PJZ85990.1"/>
    <property type="molecule type" value="Genomic_DNA"/>
</dbReference>
<evidence type="ECO:0000313" key="4">
    <source>
        <dbReference type="EMBL" id="PJZ85990.1"/>
    </source>
</evidence>
<name>A0A2N0ANY7_9LEPT</name>
<evidence type="ECO:0000256" key="3">
    <source>
        <dbReference type="ARBA" id="ARBA00023002"/>
    </source>
</evidence>
<dbReference type="Gene3D" id="3.50.50.60">
    <property type="entry name" value="FAD/NAD(P)-binding domain"/>
    <property type="match status" value="2"/>
</dbReference>
<keyword evidence="4" id="KW-0503">Monooxygenase</keyword>
<dbReference type="Proteomes" id="UP000232145">
    <property type="component" value="Unassembled WGS sequence"/>
</dbReference>